<dbReference type="SUPFAM" id="SSF56024">
    <property type="entry name" value="Phospholipase D/nuclease"/>
    <property type="match status" value="1"/>
</dbReference>
<dbReference type="PANTHER" id="PTHR34293:SF1">
    <property type="entry name" value="HTH-TYPE TRANSCRIPTIONAL REGULATOR TRMBL2"/>
    <property type="match status" value="1"/>
</dbReference>
<proteinExistence type="predicted"/>
<evidence type="ECO:0000313" key="3">
    <source>
        <dbReference type="Proteomes" id="UP001183777"/>
    </source>
</evidence>
<dbReference type="Gene3D" id="3.30.870.10">
    <property type="entry name" value="Endonuclease Chain A"/>
    <property type="match status" value="1"/>
</dbReference>
<feature type="domain" description="HTH luxR-type" evidence="1">
    <location>
        <begin position="226"/>
        <end position="275"/>
    </location>
</feature>
<dbReference type="Proteomes" id="UP001183777">
    <property type="component" value="Unassembled WGS sequence"/>
</dbReference>
<evidence type="ECO:0000259" key="1">
    <source>
        <dbReference type="SMART" id="SM00421"/>
    </source>
</evidence>
<name>A0ABU2RBW8_9ACTN</name>
<sequence>MRELLDMGLLHGGPGDELRAVAPEEAVARVVGPLDREIRTRRTLAEERRASIMAFLPVFQSSQYSREKESKFEVLEELSQVRAVIADLAARARTEILTAQPGGARDEDTLKEAAPRDRDALDRGVRMRVLYQHTARFNPNTASYIDHISELGAQVRTMDDHFSRLLVFDAETAIISLPGNPRGAVVVREPHMVAFVVETYERLWLSAEPCAVASGARAEVAGDVRQAIVRLLVEGLTDASIATRLGMSVRTCRRHIADVMEELGAQSRFQAGYLLASAPGGTDNAPA</sequence>
<dbReference type="RefSeq" id="WP_307817421.1">
    <property type="nucleotide sequence ID" value="NZ_JAVREX010000001.1"/>
</dbReference>
<dbReference type="Pfam" id="PF00196">
    <property type="entry name" value="GerE"/>
    <property type="match status" value="1"/>
</dbReference>
<dbReference type="InterPro" id="IPR051797">
    <property type="entry name" value="TrmB-like"/>
</dbReference>
<comment type="caution">
    <text evidence="2">The sequence shown here is derived from an EMBL/GenBank/DDBJ whole genome shotgun (WGS) entry which is preliminary data.</text>
</comment>
<evidence type="ECO:0000313" key="2">
    <source>
        <dbReference type="EMBL" id="MDT0426324.1"/>
    </source>
</evidence>
<dbReference type="SUPFAM" id="SSF46894">
    <property type="entry name" value="C-terminal effector domain of the bipartite response regulators"/>
    <property type="match status" value="1"/>
</dbReference>
<dbReference type="EMBL" id="JAVREX010000001">
    <property type="protein sequence ID" value="MDT0426324.1"/>
    <property type="molecule type" value="Genomic_DNA"/>
</dbReference>
<dbReference type="SMART" id="SM00421">
    <property type="entry name" value="HTH_LUXR"/>
    <property type="match status" value="1"/>
</dbReference>
<organism evidence="2 3">
    <name type="scientific">Streptomyces salyersiae</name>
    <dbReference type="NCBI Taxonomy" id="3075530"/>
    <lineage>
        <taxon>Bacteria</taxon>
        <taxon>Bacillati</taxon>
        <taxon>Actinomycetota</taxon>
        <taxon>Actinomycetes</taxon>
        <taxon>Kitasatosporales</taxon>
        <taxon>Streptomycetaceae</taxon>
        <taxon>Streptomyces</taxon>
    </lineage>
</organism>
<dbReference type="InterPro" id="IPR036388">
    <property type="entry name" value="WH-like_DNA-bd_sf"/>
</dbReference>
<reference evidence="3" key="1">
    <citation type="submission" date="2023-07" db="EMBL/GenBank/DDBJ databases">
        <title>30 novel species of actinomycetes from the DSMZ collection.</title>
        <authorList>
            <person name="Nouioui I."/>
        </authorList>
    </citation>
    <scope>NUCLEOTIDE SEQUENCE [LARGE SCALE GENOMIC DNA]</scope>
    <source>
        <strain evidence="3">DSM 41770</strain>
    </source>
</reference>
<protein>
    <submittedName>
        <fullName evidence="2">LuxR C-terminal-related transcriptional regulator</fullName>
    </submittedName>
</protein>
<dbReference type="InterPro" id="IPR016032">
    <property type="entry name" value="Sig_transdc_resp-reg_C-effctor"/>
</dbReference>
<dbReference type="Gene3D" id="1.10.10.10">
    <property type="entry name" value="Winged helix-like DNA-binding domain superfamily/Winged helix DNA-binding domain"/>
    <property type="match status" value="1"/>
</dbReference>
<dbReference type="PANTHER" id="PTHR34293">
    <property type="entry name" value="HTH-TYPE TRANSCRIPTIONAL REGULATOR TRMBL2"/>
    <property type="match status" value="1"/>
</dbReference>
<keyword evidence="3" id="KW-1185">Reference proteome</keyword>
<gene>
    <name evidence="2" type="ORF">RM649_01480</name>
</gene>
<accession>A0ABU2RBW8</accession>
<dbReference type="InterPro" id="IPR000792">
    <property type="entry name" value="Tscrpt_reg_LuxR_C"/>
</dbReference>